<accession>A0A9P6M0T4</accession>
<dbReference type="OrthoDB" id="2438557at2759"/>
<evidence type="ECO:0000256" key="1">
    <source>
        <dbReference type="SAM" id="MobiDB-lite"/>
    </source>
</evidence>
<proteinExistence type="predicted"/>
<name>A0A9P6M0T4_MORAP</name>
<dbReference type="AlphaFoldDB" id="A0A9P6M0T4"/>
<sequence>MKSTMATETKPKASPRPTLTKLTFKRKRNTRRKLLTARGQKAPLEDMTLRSKNSERSRTVVEFQLPENDIELSSISIEKWIQHTISSMLQGFEYAKEHHNTPLSSIIYWMPRTSGPDHAAVFMIKEPGTAEGQLNFWTIPLKSPSHPWDTAPVIQHLQTDQVAHWLHISMQDLVGFLSLCTIREANALNAYLYFRVELVKFIRAIPCASQWLYGGEEPYPGGHVYELLLRLRSLDDEQQRLLTWALHAFIRQRRDVHNLSTLPRNAPYRFNDRNHRALFEYLHKAWAMSRSKTSPLLEWTARSLFPGWIDSRSPGRWHLIEKRDMATLTTDQAHSVLEADMQFLVKVETDRNNYILGDMAAEEAGIAVADHRDQRTAYPHLYGYHPMPFSYNQGAAVDKSNAWWVHELRLILLWHQQHTNLLGMLREPSTLLIQNMVLKQYAEVLQAHRRMTERINQSLQSPSPTPTSSSSGSDIYQPVDTNF</sequence>
<keyword evidence="3" id="KW-1185">Reference proteome</keyword>
<gene>
    <name evidence="2" type="ORF">BGZ70_009160</name>
</gene>
<protein>
    <submittedName>
        <fullName evidence="2">Uncharacterized protein</fullName>
    </submittedName>
</protein>
<evidence type="ECO:0000313" key="3">
    <source>
        <dbReference type="Proteomes" id="UP000738359"/>
    </source>
</evidence>
<dbReference type="EMBL" id="JAAAHY010000720">
    <property type="protein sequence ID" value="KAF9958549.1"/>
    <property type="molecule type" value="Genomic_DNA"/>
</dbReference>
<dbReference type="Proteomes" id="UP000738359">
    <property type="component" value="Unassembled WGS sequence"/>
</dbReference>
<comment type="caution">
    <text evidence="2">The sequence shown here is derived from an EMBL/GenBank/DDBJ whole genome shotgun (WGS) entry which is preliminary data.</text>
</comment>
<feature type="region of interest" description="Disordered" evidence="1">
    <location>
        <begin position="454"/>
        <end position="483"/>
    </location>
</feature>
<reference evidence="2" key="1">
    <citation type="journal article" date="2020" name="Fungal Divers.">
        <title>Resolving the Mortierellaceae phylogeny through synthesis of multi-gene phylogenetics and phylogenomics.</title>
        <authorList>
            <person name="Vandepol N."/>
            <person name="Liber J."/>
            <person name="Desiro A."/>
            <person name="Na H."/>
            <person name="Kennedy M."/>
            <person name="Barry K."/>
            <person name="Grigoriev I.V."/>
            <person name="Miller A.N."/>
            <person name="O'Donnell K."/>
            <person name="Stajich J.E."/>
            <person name="Bonito G."/>
        </authorList>
    </citation>
    <scope>NUCLEOTIDE SEQUENCE</scope>
    <source>
        <strain evidence="2">CK1249</strain>
    </source>
</reference>
<evidence type="ECO:0000313" key="2">
    <source>
        <dbReference type="EMBL" id="KAF9958549.1"/>
    </source>
</evidence>
<feature type="region of interest" description="Disordered" evidence="1">
    <location>
        <begin position="1"/>
        <end position="29"/>
    </location>
</feature>
<organism evidence="2 3">
    <name type="scientific">Mortierella alpina</name>
    <name type="common">Oleaginous fungus</name>
    <name type="synonym">Mortierella renispora</name>
    <dbReference type="NCBI Taxonomy" id="64518"/>
    <lineage>
        <taxon>Eukaryota</taxon>
        <taxon>Fungi</taxon>
        <taxon>Fungi incertae sedis</taxon>
        <taxon>Mucoromycota</taxon>
        <taxon>Mortierellomycotina</taxon>
        <taxon>Mortierellomycetes</taxon>
        <taxon>Mortierellales</taxon>
        <taxon>Mortierellaceae</taxon>
        <taxon>Mortierella</taxon>
    </lineage>
</organism>